<keyword evidence="2" id="KW-0597">Phosphoprotein</keyword>
<evidence type="ECO:0000259" key="7">
    <source>
        <dbReference type="SMART" id="SM01349"/>
    </source>
</evidence>
<dbReference type="FunFam" id="1.25.10.10:FF:000090">
    <property type="entry name" value="eIF-2-alpha kinase activator GCN1"/>
    <property type="match status" value="1"/>
</dbReference>
<dbReference type="InterPro" id="IPR011989">
    <property type="entry name" value="ARM-like"/>
</dbReference>
<dbReference type="Pfam" id="PF25801">
    <property type="entry name" value="HEAT_GCN1_C_2"/>
    <property type="match status" value="1"/>
</dbReference>
<dbReference type="PANTHER" id="PTHR23346">
    <property type="entry name" value="TRANSLATIONAL ACTIVATOR GCN1-RELATED"/>
    <property type="match status" value="1"/>
</dbReference>
<dbReference type="SMART" id="SM01349">
    <property type="entry name" value="TOG"/>
    <property type="match status" value="1"/>
</dbReference>
<evidence type="ECO:0000256" key="4">
    <source>
        <dbReference type="PROSITE-ProRule" id="PRU00103"/>
    </source>
</evidence>
<dbReference type="SUPFAM" id="SSF48371">
    <property type="entry name" value="ARM repeat"/>
    <property type="match status" value="4"/>
</dbReference>
<dbReference type="FunFam" id="1.25.10.10:FF:000096">
    <property type="entry name" value="eIF-2-alpha kinase activator gcn1"/>
    <property type="match status" value="1"/>
</dbReference>
<dbReference type="GO" id="GO:0006417">
    <property type="term" value="P:regulation of translation"/>
    <property type="evidence" value="ECO:0007669"/>
    <property type="project" value="TreeGrafter"/>
</dbReference>
<dbReference type="InterPro" id="IPR021133">
    <property type="entry name" value="HEAT_type_2"/>
</dbReference>
<feature type="repeat" description="HEAT" evidence="4">
    <location>
        <begin position="2006"/>
        <end position="2043"/>
    </location>
</feature>
<sequence length="2480" mass="279853">MESLKNFVRYSWYSSPKVRTNIINDLIESLKTNQANDLPDPALKILAHTIGQLIPLYTTTKSRILLSTLLDEVIRKYKERILKLIIHAFDVQSRAICKVHPHRNARFQADYGFIYMSRIIVASNGITIEEETDKLILLIFSRFISTLLADSSTSQGLKLVDKRLNSLFKQIPTLAEHWITLLKSIPEHDLAHLGLISSLLYRFKTKEPTLYEQIKTIGIDSYSKLILGTRTKPYEAALKPCNEIQSSIDIETFKTKVYPILNRSLLRNPEIIIEAVPSLLSNLQFDLSYTANELAKLLAPPLISKTESLEASALASFRALAKQISNGETTISIVQYLFNILNGTDSSVNKLSVISQRENVLSAIGTLSRSPSTNISQDDILKLFEKYFYPIIQQEVHEGLICHMLQQMSGWCSRLTTHDQTLTEFFKKGLEQKNSSAITRTAYLQCMLVTYKENSLNNLIPLHTTLMASYERGLNQPTLINCVHEALSAALIMINIAQMNSSYDSKLTSLWSSLNDSKRQIFTTDKFQREINQAGARVFFQLYEQLHGTLHIQDMAPYTRTFIYLILHSSYEIRKQAYDIIRRLVNNLRSNETDISVALLNGLNSYLDHFQISNESMIVDETNQQMKLTTISKSFEETILCLAKSMRMQDENSKKILSIQALLVCCSSSNLLLTDEKIWLKFLYLIFDKQHNEIENYFKNNINSLVQICTANQRLTKDQISAIGLLCSIKPNLFLKPFLQIAYQRLEVDHYLLVDKRSYEIMKTPSGQLYDKSVMETILKHEVKETGNIKRESKNYSYKEQMAARELEKELAAKQNKNVQQQLTKKQQEMLQQQLDHEQIIRDRVKKIDENAKNVFELLINIVKNTQEQFIPYLGELVAHIWPTLQSPVAFNYAKDLYLILVPIVFMNDKDTFGNVQIDDVFIQIIYVYLFICKGYAIAYLAIRLNCDPSTVKQQIDKRWLQEDLSSAVERLLQRLYENTQQAKTLNQLSIARLDYCLPLFKNIVSHSKCTNEWMTSILNICREYFSTVSTSDPDNHPSLLPRRDLIRLFLDINAVSTSVQVQNDASQMLEKLCELCCTYENDDDIQVLLENLQSSIPSVRESCILSLKKLVNQLHTSHPKLEADVARRLLIACEDLEERVKNIALELWPQTKLSVKSENVKDFFKDIVHQDVFVREPATHALPKLLETSYPQLVPFVLSDLIDIYTKNNKLPPPIVDQFGRQIQAQPVDTWEPRAGIAACLFHMASLVGNNIEDLFKFYVPTALNDRNVDVRSEMLRAATTTIDIHGRDNLTMLLQIMEDFLKEAPKTANYDSVRQNVVILMGKLAKDMDKDSTKVKNILGQLISTLNTPSQQVQAAVADCLPPLVPAIKDEAGVYVQQLLNVLLQSEDYAEKKGAAYGLAGFIKGLGILAVKQYNVLNELTDAIQDKTNAKRREGALFGLEMLTSMLGRLFEVYIVNILPHLLLCFGDNDVKVREAAEDCARAIMSKLTSHGVKIVLPGLLKGLESDLWRTKCGAVELLGAMAHCAPKQLSTCLPSIVPKLIEVLTDSHQRVQKSGTQALKQIGSVIKNPEIQAIVPVLLDALQEPTKKTQASLHTLIQTRFVHFIDAPSLALIIPVIERAFQNRSTETRKMAAQIIGNIYSLTDSKDLAPYLPNILPGLKLSLLDPVPEVRAVSAHALGSMVRAMGEEAFQEIVPWLMEHLVLESSPVDRSGAAQGLSEVIFGLGADRLEKSMKEIIERSQQIDLAAHVRDGYMMMFIYLPISFGEKFVPYVGRIIPPILKGLADETEFVRDTALKAGQRIVNSYAETAISLFVPELEQGLFDDNWRIRYSSVLLLGELLFKVSGVTGKATTESVDEDDNFGTEYGLQSITHSLGRDRRDRVLSGLYMGRSDIALTVRQSALHVWKTIISNTPRTLREILQTLFTLLLGCLASSNFDKRQIAARTLGDLVRKLGERVLPEIIPILEKGLDSPQSDQRQGVCIGLSEIMAACSRDYIIAFSNTIIPTVRRALLDPLVEVRQSAAKTFENLHSSIGTQALDDILPYLLNVMQNDTISTTTNGTERQQEDEEQEREETERDYALDALQRIMQLKSRVVLPYLVPHLIQSPVDIKALASLTLVAGDALVRHLSRIIQAVITHIAEEKDPQAKQQHMYYAEQLLAAINDPEGIQVVIRESQEFSRSSKVNIRLVTINLLLSFCKQSKSSYQEYIDDLIRIGISLFNDDNEQILNTAWDCVDVIIKDMDQLELQKRLPIVRQALRIAQSNSRERGRLSGLCIPKKGIGCILPIYKECILNGPPELRESGANGLNEAINLSDAEALKSSIMNVTGPLIRVLGERFSTDIKVAILETLSTFMGKVGVQLKPFLPQLQPTLLKGLNDPARQVRVKAGNALGLLSHIHVRIDPIFVELLNGLKMNDDSSFKETYLLALKICLAAVGSKISDDVKKQTEQSLINCQSNENDIVRQLASNCKEILLSSN</sequence>
<keyword evidence="3" id="KW-0677">Repeat</keyword>
<comment type="similarity">
    <text evidence="1">Belongs to the GCN1 family.</text>
</comment>
<organism evidence="8 9">
    <name type="scientific">Rotaria sordida</name>
    <dbReference type="NCBI Taxonomy" id="392033"/>
    <lineage>
        <taxon>Eukaryota</taxon>
        <taxon>Metazoa</taxon>
        <taxon>Spiralia</taxon>
        <taxon>Gnathifera</taxon>
        <taxon>Rotifera</taxon>
        <taxon>Eurotatoria</taxon>
        <taxon>Bdelloidea</taxon>
        <taxon>Philodinida</taxon>
        <taxon>Philodinidae</taxon>
        <taxon>Rotaria</taxon>
    </lineage>
</organism>
<dbReference type="FunFam" id="1.25.10.10:FF:000162">
    <property type="entry name" value="GCN1, eIF2 alpha kinase activator homolog"/>
    <property type="match status" value="1"/>
</dbReference>
<dbReference type="Pfam" id="PF23271">
    <property type="entry name" value="HEAT_GCN1"/>
    <property type="match status" value="1"/>
</dbReference>
<dbReference type="GO" id="GO:0019887">
    <property type="term" value="F:protein kinase regulator activity"/>
    <property type="evidence" value="ECO:0007669"/>
    <property type="project" value="TreeGrafter"/>
</dbReference>
<evidence type="ECO:0000256" key="6">
    <source>
        <dbReference type="SAM" id="MobiDB-lite"/>
    </source>
</evidence>
<dbReference type="GO" id="GO:0005829">
    <property type="term" value="C:cytosol"/>
    <property type="evidence" value="ECO:0007669"/>
    <property type="project" value="TreeGrafter"/>
</dbReference>
<accession>A0A813UNA2</accession>
<dbReference type="OrthoDB" id="5148094at2759"/>
<dbReference type="InterPro" id="IPR016024">
    <property type="entry name" value="ARM-type_fold"/>
</dbReference>
<gene>
    <name evidence="8" type="ORF">RFH988_LOCUS5465</name>
</gene>
<dbReference type="GO" id="GO:0034198">
    <property type="term" value="P:cellular response to amino acid starvation"/>
    <property type="evidence" value="ECO:0007669"/>
    <property type="project" value="TreeGrafter"/>
</dbReference>
<dbReference type="Pfam" id="PF24987">
    <property type="entry name" value="HEAT_EF3_N"/>
    <property type="match status" value="2"/>
</dbReference>
<evidence type="ECO:0000313" key="9">
    <source>
        <dbReference type="Proteomes" id="UP000663882"/>
    </source>
</evidence>
<evidence type="ECO:0000313" key="8">
    <source>
        <dbReference type="EMBL" id="CAF0831561.1"/>
    </source>
</evidence>
<dbReference type="Pfam" id="PF24984">
    <property type="entry name" value="HEAT_EF3_GNC1"/>
    <property type="match status" value="1"/>
</dbReference>
<dbReference type="Pfam" id="PF24993">
    <property type="entry name" value="GNC1_N"/>
    <property type="match status" value="1"/>
</dbReference>
<dbReference type="InterPro" id="IPR056810">
    <property type="entry name" value="GNC1-like_N"/>
</dbReference>
<evidence type="ECO:0000256" key="5">
    <source>
        <dbReference type="SAM" id="Coils"/>
    </source>
</evidence>
<feature type="region of interest" description="Disordered" evidence="6">
    <location>
        <begin position="2058"/>
        <end position="2078"/>
    </location>
</feature>
<dbReference type="Gene3D" id="1.25.10.10">
    <property type="entry name" value="Leucine-rich Repeat Variant"/>
    <property type="match status" value="6"/>
</dbReference>
<dbReference type="InterPro" id="IPR034085">
    <property type="entry name" value="TOG"/>
</dbReference>
<feature type="repeat" description="HEAT" evidence="4">
    <location>
        <begin position="1658"/>
        <end position="1695"/>
    </location>
</feature>
<dbReference type="EMBL" id="CAJNOO010000154">
    <property type="protein sequence ID" value="CAF0831561.1"/>
    <property type="molecule type" value="Genomic_DNA"/>
</dbReference>
<name>A0A813UNA2_9BILA</name>
<proteinExistence type="inferred from homology"/>
<comment type="caution">
    <text evidence="8">The sequence shown here is derived from an EMBL/GenBank/DDBJ whole genome shotgun (WGS) entry which is preliminary data.</text>
</comment>
<evidence type="ECO:0000256" key="2">
    <source>
        <dbReference type="ARBA" id="ARBA00022553"/>
    </source>
</evidence>
<dbReference type="PANTHER" id="PTHR23346:SF7">
    <property type="entry name" value="STALLED RIBOSOME SENSOR GCN1"/>
    <property type="match status" value="1"/>
</dbReference>
<feature type="coiled-coil region" evidence="5">
    <location>
        <begin position="804"/>
        <end position="836"/>
    </location>
</feature>
<feature type="repeat" description="HEAT" evidence="4">
    <location>
        <begin position="1539"/>
        <end position="1576"/>
    </location>
</feature>
<evidence type="ECO:0000256" key="1">
    <source>
        <dbReference type="ARBA" id="ARBA00007366"/>
    </source>
</evidence>
<dbReference type="InterPro" id="IPR057546">
    <property type="entry name" value="HEAT_GCN1"/>
</dbReference>
<dbReference type="Proteomes" id="UP000663882">
    <property type="component" value="Unassembled WGS sequence"/>
</dbReference>
<evidence type="ECO:0000256" key="3">
    <source>
        <dbReference type="ARBA" id="ARBA00022737"/>
    </source>
</evidence>
<reference evidence="8" key="1">
    <citation type="submission" date="2021-02" db="EMBL/GenBank/DDBJ databases">
        <authorList>
            <person name="Nowell W R."/>
        </authorList>
    </citation>
    <scope>NUCLEOTIDE SEQUENCE</scope>
</reference>
<protein>
    <recommendedName>
        <fullName evidence="7">TOG domain-containing protein</fullName>
    </recommendedName>
</protein>
<keyword evidence="5" id="KW-0175">Coiled coil</keyword>
<dbReference type="PROSITE" id="PS50077">
    <property type="entry name" value="HEAT_REPEAT"/>
    <property type="match status" value="3"/>
</dbReference>
<feature type="domain" description="TOG" evidence="7">
    <location>
        <begin position="1365"/>
        <end position="1598"/>
    </location>
</feature>